<dbReference type="PANTHER" id="PTHR45810:SF1">
    <property type="entry name" value="HISTONE H3-LIKE CENTROMERIC PROTEIN A"/>
    <property type="match status" value="1"/>
</dbReference>
<evidence type="ECO:0000256" key="12">
    <source>
        <dbReference type="ARBA" id="ARBA00044234"/>
    </source>
</evidence>
<evidence type="ECO:0000256" key="13">
    <source>
        <dbReference type="ARBA" id="ARBA00044336"/>
    </source>
</evidence>
<gene>
    <name evidence="17" type="ORF">HYE67_010443</name>
</gene>
<evidence type="ECO:0000256" key="15">
    <source>
        <dbReference type="SAM" id="Phobius"/>
    </source>
</evidence>
<dbReference type="SMART" id="SM00428">
    <property type="entry name" value="H3"/>
    <property type="match status" value="1"/>
</dbReference>
<reference evidence="17" key="1">
    <citation type="submission" date="2020-11" db="EMBL/GenBank/DDBJ databases">
        <title>The chromosome-scale genome resource for two endophytic Fusarium species: F. culmorum and F. pseudograminearum.</title>
        <authorList>
            <person name="Yuan Z."/>
        </authorList>
    </citation>
    <scope>NUCLEOTIDE SEQUENCE</scope>
    <source>
        <strain evidence="17">Class2-1B</strain>
    </source>
</reference>
<dbReference type="Pfam" id="PF00125">
    <property type="entry name" value="Histone"/>
    <property type="match status" value="1"/>
</dbReference>
<organism evidence="17 18">
    <name type="scientific">Fusarium culmorum</name>
    <dbReference type="NCBI Taxonomy" id="5516"/>
    <lineage>
        <taxon>Eukaryota</taxon>
        <taxon>Fungi</taxon>
        <taxon>Dikarya</taxon>
        <taxon>Ascomycota</taxon>
        <taxon>Pezizomycotina</taxon>
        <taxon>Sordariomycetes</taxon>
        <taxon>Hypocreomycetidae</taxon>
        <taxon>Hypocreales</taxon>
        <taxon>Nectriaceae</taxon>
        <taxon>Fusarium</taxon>
    </lineage>
</organism>
<comment type="similarity">
    <text evidence="3">Belongs to the histone H3 family.</text>
</comment>
<evidence type="ECO:0000256" key="7">
    <source>
        <dbReference type="ARBA" id="ARBA00023269"/>
    </source>
</evidence>
<keyword evidence="15" id="KW-0812">Transmembrane</keyword>
<evidence type="ECO:0000256" key="4">
    <source>
        <dbReference type="ARBA" id="ARBA00022454"/>
    </source>
</evidence>
<comment type="function">
    <text evidence="9">Histone H3-like nucleosomal protein that is specifically found in centromeric nucleosomes. Replaces conventional H3 in the nucleosome core of centromeric chromatin that serves as an assembly site for the inner kinetochore. Required for recruitment and assembly of kinetochore proteins, mitotic progression and chromosome segregation. May serve as an epigenetic mark that propagates centromere identity through replication and cell division.</text>
</comment>
<keyword evidence="7" id="KW-0544">Nucleosome core</keyword>
<dbReference type="AlphaFoldDB" id="A0A7S8DGN3"/>
<feature type="domain" description="Core Histone H2A/H2B/H3" evidence="16">
    <location>
        <begin position="37"/>
        <end position="127"/>
    </location>
</feature>
<evidence type="ECO:0000259" key="16">
    <source>
        <dbReference type="Pfam" id="PF00125"/>
    </source>
</evidence>
<feature type="region of interest" description="Disordered" evidence="14">
    <location>
        <begin position="1"/>
        <end position="29"/>
    </location>
</feature>
<dbReference type="SUPFAM" id="SSF47113">
    <property type="entry name" value="Histone-fold"/>
    <property type="match status" value="1"/>
</dbReference>
<keyword evidence="15" id="KW-1133">Transmembrane helix</keyword>
<keyword evidence="4" id="KW-0158">Chromosome</keyword>
<accession>A0A7S8DGN3</accession>
<dbReference type="Gene3D" id="1.10.20.10">
    <property type="entry name" value="Histone, subunit A"/>
    <property type="match status" value="1"/>
</dbReference>
<evidence type="ECO:0000256" key="14">
    <source>
        <dbReference type="SAM" id="MobiDB-lite"/>
    </source>
</evidence>
<evidence type="ECO:0000313" key="18">
    <source>
        <dbReference type="Proteomes" id="UP000663297"/>
    </source>
</evidence>
<evidence type="ECO:0000256" key="3">
    <source>
        <dbReference type="ARBA" id="ARBA00010343"/>
    </source>
</evidence>
<dbReference type="PANTHER" id="PTHR45810">
    <property type="entry name" value="HISTONE H3.2"/>
    <property type="match status" value="1"/>
</dbReference>
<evidence type="ECO:0000256" key="11">
    <source>
        <dbReference type="ARBA" id="ARBA00044180"/>
    </source>
</evidence>
<evidence type="ECO:0000313" key="17">
    <source>
        <dbReference type="EMBL" id="QPC68212.1"/>
    </source>
</evidence>
<feature type="transmembrane region" description="Helical" evidence="15">
    <location>
        <begin position="208"/>
        <end position="233"/>
    </location>
</feature>
<dbReference type="GO" id="GO:0005634">
    <property type="term" value="C:nucleus"/>
    <property type="evidence" value="ECO:0007669"/>
    <property type="project" value="UniProtKB-SubCell"/>
</dbReference>
<dbReference type="GO" id="GO:0000775">
    <property type="term" value="C:chromosome, centromeric region"/>
    <property type="evidence" value="ECO:0007669"/>
    <property type="project" value="UniProtKB-SubCell"/>
</dbReference>
<keyword evidence="8" id="KW-0137">Centromere</keyword>
<evidence type="ECO:0000256" key="6">
    <source>
        <dbReference type="ARBA" id="ARBA00023242"/>
    </source>
</evidence>
<evidence type="ECO:0000256" key="10">
    <source>
        <dbReference type="ARBA" id="ARBA00044024"/>
    </source>
</evidence>
<dbReference type="Proteomes" id="UP000663297">
    <property type="component" value="Chromosome 4"/>
</dbReference>
<dbReference type="PRINTS" id="PR00622">
    <property type="entry name" value="HISTONEH3"/>
</dbReference>
<sequence>MPPAKKSRASGAGRQSRPSAVQAGDPVPVRAKRRYRPGTVALREIRHYQSGTKLLLRKLPFARLVREIALSMRPADAGLRWQSQAIMALQEAAEAFMVHLFEDTNLCAIHAKRVTIMQKDIQLARRIRVDSISPGRAIPITMYRTFNSRIALRAMSRGIAPATCIGAFVATRPVIRCDAPTLATGPPRRNRSFDVSPDTVRQLSSGSIAGFGIGVVVALFSRTLAFLAGVIAFSIHLASRWGLDIPRTLGIEKLLKKSSIWNKSKNRPLFTVSFLATFILATFVRL</sequence>
<dbReference type="GO" id="GO:0030527">
    <property type="term" value="F:structural constituent of chromatin"/>
    <property type="evidence" value="ECO:0007669"/>
    <property type="project" value="InterPro"/>
</dbReference>
<dbReference type="CDD" id="cd22911">
    <property type="entry name" value="HFD_H3"/>
    <property type="match status" value="1"/>
</dbReference>
<dbReference type="GO" id="GO:0000786">
    <property type="term" value="C:nucleosome"/>
    <property type="evidence" value="ECO:0007669"/>
    <property type="project" value="UniProtKB-KW"/>
</dbReference>
<dbReference type="InterPro" id="IPR007125">
    <property type="entry name" value="H2A/H2B/H3"/>
</dbReference>
<dbReference type="EMBL" id="CP064750">
    <property type="protein sequence ID" value="QPC68212.1"/>
    <property type="molecule type" value="Genomic_DNA"/>
</dbReference>
<dbReference type="InterPro" id="IPR009072">
    <property type="entry name" value="Histone-fold"/>
</dbReference>
<dbReference type="PROSITE" id="PS00959">
    <property type="entry name" value="HISTONE_H3_2"/>
    <property type="match status" value="1"/>
</dbReference>
<evidence type="ECO:0000256" key="8">
    <source>
        <dbReference type="ARBA" id="ARBA00023328"/>
    </source>
</evidence>
<keyword evidence="6" id="KW-0539">Nucleus</keyword>
<comment type="subunit">
    <text evidence="10">Component of centromeric nucleosomes, where DNA is wrapped around a histone octamer core. The octamer contains two molecules each of H2A, H2B, CSE4/CENPA and H4 assembled in one CSE4-H4 heterotetramer and two H2A-H2B heterodimers. Interacts with the inner kinetochore.</text>
</comment>
<evidence type="ECO:0000256" key="9">
    <source>
        <dbReference type="ARBA" id="ARBA00043846"/>
    </source>
</evidence>
<evidence type="ECO:0000256" key="5">
    <source>
        <dbReference type="ARBA" id="ARBA00023125"/>
    </source>
</evidence>
<evidence type="ECO:0000256" key="2">
    <source>
        <dbReference type="ARBA" id="ARBA00004584"/>
    </source>
</evidence>
<comment type="subcellular location">
    <subcellularLocation>
        <location evidence="2">Chromosome</location>
        <location evidence="2">Centromere</location>
    </subcellularLocation>
    <subcellularLocation>
        <location evidence="1">Nucleus</location>
    </subcellularLocation>
</comment>
<evidence type="ECO:0000256" key="1">
    <source>
        <dbReference type="ARBA" id="ARBA00004123"/>
    </source>
</evidence>
<dbReference type="GO" id="GO:0046982">
    <property type="term" value="F:protein heterodimerization activity"/>
    <property type="evidence" value="ECO:0007669"/>
    <property type="project" value="InterPro"/>
</dbReference>
<name>A0A7S8DGN3_FUSCU</name>
<keyword evidence="15" id="KW-0472">Membrane</keyword>
<feature type="transmembrane region" description="Helical" evidence="15">
    <location>
        <begin position="266"/>
        <end position="284"/>
    </location>
</feature>
<protein>
    <recommendedName>
        <fullName evidence="11">Histone H3-like centromeric protein CSE4</fullName>
    </recommendedName>
    <alternativeName>
        <fullName evidence="13">CENP-A homolog</fullName>
    </alternativeName>
    <alternativeName>
        <fullName evidence="12">CENPA homolog</fullName>
    </alternativeName>
</protein>
<dbReference type="InterPro" id="IPR000164">
    <property type="entry name" value="Histone_H3/CENP-A"/>
</dbReference>
<dbReference type="FunFam" id="1.10.20.10:FF:000087">
    <property type="entry name" value="Probable histone 3"/>
    <property type="match status" value="1"/>
</dbReference>
<dbReference type="GO" id="GO:0003677">
    <property type="term" value="F:DNA binding"/>
    <property type="evidence" value="ECO:0007669"/>
    <property type="project" value="UniProtKB-KW"/>
</dbReference>
<keyword evidence="5" id="KW-0238">DNA-binding</keyword>
<proteinExistence type="inferred from homology"/>